<keyword evidence="6 9" id="KW-1133">Transmembrane helix</keyword>
<feature type="transmembrane region" description="Helical" evidence="9">
    <location>
        <begin position="698"/>
        <end position="715"/>
    </location>
</feature>
<dbReference type="SUPFAM" id="SSF81345">
    <property type="entry name" value="ABC transporter involved in vitamin B12 uptake, BtuC"/>
    <property type="match status" value="2"/>
</dbReference>
<gene>
    <name evidence="10" type="ORF">SAMN04489834_1283</name>
</gene>
<name>A0A1H1RBH6_9MICO</name>
<evidence type="ECO:0000256" key="2">
    <source>
        <dbReference type="ARBA" id="ARBA00007935"/>
    </source>
</evidence>
<evidence type="ECO:0000256" key="3">
    <source>
        <dbReference type="ARBA" id="ARBA00022448"/>
    </source>
</evidence>
<feature type="transmembrane region" description="Helical" evidence="9">
    <location>
        <begin position="352"/>
        <end position="372"/>
    </location>
</feature>
<feature type="transmembrane region" description="Helical" evidence="9">
    <location>
        <begin position="130"/>
        <end position="150"/>
    </location>
</feature>
<feature type="transmembrane region" description="Helical" evidence="9">
    <location>
        <begin position="279"/>
        <end position="310"/>
    </location>
</feature>
<dbReference type="PANTHER" id="PTHR30472:SF37">
    <property type="entry name" value="FE(3+) DICITRATE TRANSPORT SYSTEM PERMEASE PROTEIN FECD-RELATED"/>
    <property type="match status" value="1"/>
</dbReference>
<dbReference type="EMBL" id="LT629742">
    <property type="protein sequence ID" value="SDS33033.1"/>
    <property type="molecule type" value="Genomic_DNA"/>
</dbReference>
<comment type="subcellular location">
    <subcellularLocation>
        <location evidence="1">Cell membrane</location>
        <topology evidence="1">Multi-pass membrane protein</topology>
    </subcellularLocation>
</comment>
<comment type="similarity">
    <text evidence="2">Belongs to the binding-protein-dependent transport system permease family. FecCD subfamily.</text>
</comment>
<dbReference type="STRING" id="412690.SAMN04489834_1283"/>
<evidence type="ECO:0000256" key="5">
    <source>
        <dbReference type="ARBA" id="ARBA00022692"/>
    </source>
</evidence>
<evidence type="ECO:0000256" key="8">
    <source>
        <dbReference type="SAM" id="MobiDB-lite"/>
    </source>
</evidence>
<dbReference type="PANTHER" id="PTHR30472">
    <property type="entry name" value="FERRIC ENTEROBACTIN TRANSPORT SYSTEM PERMEASE PROTEIN"/>
    <property type="match status" value="1"/>
</dbReference>
<feature type="transmembrane region" description="Helical" evidence="9">
    <location>
        <begin position="322"/>
        <end position="346"/>
    </location>
</feature>
<dbReference type="InterPro" id="IPR037294">
    <property type="entry name" value="ABC_BtuC-like"/>
</dbReference>
<feature type="transmembrane region" description="Helical" evidence="9">
    <location>
        <begin position="188"/>
        <end position="211"/>
    </location>
</feature>
<feature type="transmembrane region" description="Helical" evidence="9">
    <location>
        <begin position="506"/>
        <end position="530"/>
    </location>
</feature>
<dbReference type="GO" id="GO:0005886">
    <property type="term" value="C:plasma membrane"/>
    <property type="evidence" value="ECO:0007669"/>
    <property type="project" value="UniProtKB-SubCell"/>
</dbReference>
<dbReference type="InterPro" id="IPR000522">
    <property type="entry name" value="ABC_transptr_permease_BtuC"/>
</dbReference>
<evidence type="ECO:0000256" key="4">
    <source>
        <dbReference type="ARBA" id="ARBA00022475"/>
    </source>
</evidence>
<feature type="transmembrane region" description="Helical" evidence="9">
    <location>
        <begin position="99"/>
        <end position="118"/>
    </location>
</feature>
<sequence length="721" mass="71234">MLSSIQRPPAGPDAHLVPGEGTASRFRPEAGAPAGRPAGRRGLLAAALAAGLVLIAVLAAIHLTQGSAPVSVAQLWHVITGGGEEQATAVLLASRVPRLLAGLLVGVALGTAGVVMQTVARNILASPDTLAVNAGAYLAVVAFAAFGISVPLLTGSLIAFLGGLAAAALVLGLAAGGGGGNGGGTVRLVLAGSAIALAFSALTTMLLLLFAEETTGLFAWGAGTLGQTSIDGVAQLGPVVLAAFLALLLLAHKLDILALGDDTASVLGIRVRRTQTTAIVLAVLLSASAVTVAGPIGFVGLAAPAIVRLLAARIPGLQRHRALIPAGAIMGVIVVLGADVLLRLVFGGSAAVAVPTGVVTTVFGAVFLVILARRLTDGGGTGSAGTFALGTSSRPLTRRLLIVGAGVLLVAVAFASLLLGDAKLLAGDLLNWATGQAGPVTEFVLNTRMPRVLAAILAGAALAVAGAVVQAVSRNPLAEPALLGVTGGAGVGAVLVITIAPLASFWAVSAGGLLGAVAAAVIVFGLAAAGGFAQSRLILIGIGVSAAAGAIVSMLIIATDPYNAAKALTWMSGSTYGRTLPQLLPVLVALVLAAPILAGARRDLDVLAQDDDTPRILGVPLGRTRLWLLSVAVALSAAAVAAVGVIGFVGLVAPHAARALVGGRHALVLPMSALLGALLVCVADTLGRTVIAPGQLPAGLLTAVVGAPYFVWLLWRSRRTS</sequence>
<dbReference type="Pfam" id="PF01032">
    <property type="entry name" value="FecCD"/>
    <property type="match status" value="2"/>
</dbReference>
<feature type="transmembrane region" description="Helical" evidence="9">
    <location>
        <begin position="239"/>
        <end position="259"/>
    </location>
</feature>
<keyword evidence="7 9" id="KW-0472">Membrane</keyword>
<evidence type="ECO:0000313" key="11">
    <source>
        <dbReference type="Proteomes" id="UP000181956"/>
    </source>
</evidence>
<dbReference type="Proteomes" id="UP000181956">
    <property type="component" value="Chromosome I"/>
</dbReference>
<keyword evidence="5 9" id="KW-0812">Transmembrane</keyword>
<protein>
    <submittedName>
        <fullName evidence="10">Iron complex transport system permease protein</fullName>
    </submittedName>
</protein>
<organism evidence="10 11">
    <name type="scientific">Microterricola viridarii</name>
    <dbReference type="NCBI Taxonomy" id="412690"/>
    <lineage>
        <taxon>Bacteria</taxon>
        <taxon>Bacillati</taxon>
        <taxon>Actinomycetota</taxon>
        <taxon>Actinomycetes</taxon>
        <taxon>Micrococcales</taxon>
        <taxon>Microbacteriaceae</taxon>
        <taxon>Microterricola</taxon>
    </lineage>
</organism>
<evidence type="ECO:0000256" key="7">
    <source>
        <dbReference type="ARBA" id="ARBA00023136"/>
    </source>
</evidence>
<reference evidence="11" key="1">
    <citation type="submission" date="2016-10" db="EMBL/GenBank/DDBJ databases">
        <authorList>
            <person name="Varghese N."/>
            <person name="Submissions S."/>
        </authorList>
    </citation>
    <scope>NUCLEOTIDE SEQUENCE [LARGE SCALE GENOMIC DNA]</scope>
    <source>
        <strain evidence="11">DSM 21772</strain>
    </source>
</reference>
<evidence type="ECO:0000313" key="10">
    <source>
        <dbReference type="EMBL" id="SDS33033.1"/>
    </source>
</evidence>
<feature type="region of interest" description="Disordered" evidence="8">
    <location>
        <begin position="1"/>
        <end position="35"/>
    </location>
</feature>
<accession>A0A1H1RBH6</accession>
<evidence type="ECO:0000256" key="6">
    <source>
        <dbReference type="ARBA" id="ARBA00022989"/>
    </source>
</evidence>
<dbReference type="GO" id="GO:0022857">
    <property type="term" value="F:transmembrane transporter activity"/>
    <property type="evidence" value="ECO:0007669"/>
    <property type="project" value="InterPro"/>
</dbReference>
<dbReference type="NCBIfam" id="NF007867">
    <property type="entry name" value="PRK10577.1-3"/>
    <property type="match status" value="1"/>
</dbReference>
<proteinExistence type="inferred from homology"/>
<keyword evidence="11" id="KW-1185">Reference proteome</keyword>
<dbReference type="RefSeq" id="WP_231919371.1">
    <property type="nucleotide sequence ID" value="NZ_LT629742.1"/>
</dbReference>
<feature type="transmembrane region" description="Helical" evidence="9">
    <location>
        <begin position="537"/>
        <end position="559"/>
    </location>
</feature>
<feature type="transmembrane region" description="Helical" evidence="9">
    <location>
        <begin position="626"/>
        <end position="653"/>
    </location>
</feature>
<feature type="transmembrane region" description="Helical" evidence="9">
    <location>
        <begin position="481"/>
        <end position="500"/>
    </location>
</feature>
<dbReference type="Gene3D" id="1.10.3470.10">
    <property type="entry name" value="ABC transporter involved in vitamin B12 uptake, BtuC"/>
    <property type="match status" value="2"/>
</dbReference>
<feature type="transmembrane region" description="Helical" evidence="9">
    <location>
        <begin position="665"/>
        <end position="686"/>
    </location>
</feature>
<evidence type="ECO:0000256" key="1">
    <source>
        <dbReference type="ARBA" id="ARBA00004651"/>
    </source>
</evidence>
<dbReference type="CDD" id="cd06550">
    <property type="entry name" value="TM_ABC_iron-siderophores_like"/>
    <property type="match status" value="2"/>
</dbReference>
<feature type="transmembrane region" description="Helical" evidence="9">
    <location>
        <begin position="43"/>
        <end position="63"/>
    </location>
</feature>
<feature type="transmembrane region" description="Helical" evidence="9">
    <location>
        <begin position="452"/>
        <end position="469"/>
    </location>
</feature>
<feature type="transmembrane region" description="Helical" evidence="9">
    <location>
        <begin position="579"/>
        <end position="600"/>
    </location>
</feature>
<feature type="transmembrane region" description="Helical" evidence="9">
    <location>
        <begin position="400"/>
        <end position="420"/>
    </location>
</feature>
<feature type="transmembrane region" description="Helical" evidence="9">
    <location>
        <begin position="156"/>
        <end position="176"/>
    </location>
</feature>
<evidence type="ECO:0000256" key="9">
    <source>
        <dbReference type="SAM" id="Phobius"/>
    </source>
</evidence>
<dbReference type="FunFam" id="1.10.3470.10:FF:000001">
    <property type="entry name" value="Vitamin B12 ABC transporter permease BtuC"/>
    <property type="match status" value="1"/>
</dbReference>
<keyword evidence="3" id="KW-0813">Transport</keyword>
<dbReference type="GO" id="GO:0033214">
    <property type="term" value="P:siderophore-iron import into cell"/>
    <property type="evidence" value="ECO:0007669"/>
    <property type="project" value="TreeGrafter"/>
</dbReference>
<dbReference type="AlphaFoldDB" id="A0A1H1RBH6"/>
<keyword evidence="4" id="KW-1003">Cell membrane</keyword>